<dbReference type="PANTHER" id="PTHR21248">
    <property type="entry name" value="CARDIOLIPIN SYNTHASE"/>
    <property type="match status" value="1"/>
</dbReference>
<evidence type="ECO:0000256" key="1">
    <source>
        <dbReference type="ARBA" id="ARBA00003145"/>
    </source>
</evidence>
<dbReference type="InterPro" id="IPR025202">
    <property type="entry name" value="PLD-like_dom"/>
</dbReference>
<evidence type="ECO:0000259" key="6">
    <source>
        <dbReference type="PROSITE" id="PS50035"/>
    </source>
</evidence>
<dbReference type="SUPFAM" id="SSF56024">
    <property type="entry name" value="Phospholipase D/nuclease"/>
    <property type="match status" value="2"/>
</dbReference>
<dbReference type="CDD" id="cd09159">
    <property type="entry name" value="PLDc_ybhO_like_2"/>
    <property type="match status" value="1"/>
</dbReference>
<dbReference type="Gene3D" id="3.30.870.10">
    <property type="entry name" value="Endonuclease Chain A"/>
    <property type="match status" value="2"/>
</dbReference>
<organism evidence="7 8">
    <name type="scientific">Sphingobium terrigena</name>
    <dbReference type="NCBI Taxonomy" id="2304063"/>
    <lineage>
        <taxon>Bacteria</taxon>
        <taxon>Pseudomonadati</taxon>
        <taxon>Pseudomonadota</taxon>
        <taxon>Alphaproteobacteria</taxon>
        <taxon>Sphingomonadales</taxon>
        <taxon>Sphingomonadaceae</taxon>
        <taxon>Sphingobium</taxon>
    </lineage>
</organism>
<protein>
    <recommendedName>
        <fullName evidence="3">Phospholipase D</fullName>
    </recommendedName>
    <alternativeName>
        <fullName evidence="5">Choline phosphatase</fullName>
    </alternativeName>
</protein>
<dbReference type="GO" id="GO:0005576">
    <property type="term" value="C:extracellular region"/>
    <property type="evidence" value="ECO:0007669"/>
    <property type="project" value="UniProtKB-SubCell"/>
</dbReference>
<evidence type="ECO:0000313" key="8">
    <source>
        <dbReference type="Proteomes" id="UP000283469"/>
    </source>
</evidence>
<feature type="domain" description="PLD phosphodiesterase" evidence="6">
    <location>
        <begin position="305"/>
        <end position="331"/>
    </location>
</feature>
<evidence type="ECO:0000256" key="2">
    <source>
        <dbReference type="ARBA" id="ARBA00004613"/>
    </source>
</evidence>
<keyword evidence="8" id="KW-1185">Reference proteome</keyword>
<accession>A0A418YSP6</accession>
<evidence type="ECO:0000256" key="3">
    <source>
        <dbReference type="ARBA" id="ARBA00018392"/>
    </source>
</evidence>
<evidence type="ECO:0000256" key="4">
    <source>
        <dbReference type="ARBA" id="ARBA00022525"/>
    </source>
</evidence>
<dbReference type="EMBL" id="QVRA01000008">
    <property type="protein sequence ID" value="RJG54837.1"/>
    <property type="molecule type" value="Genomic_DNA"/>
</dbReference>
<dbReference type="AlphaFoldDB" id="A0A418YSP6"/>
<dbReference type="InterPro" id="IPR001736">
    <property type="entry name" value="PLipase_D/transphosphatidylase"/>
</dbReference>
<evidence type="ECO:0000256" key="5">
    <source>
        <dbReference type="ARBA" id="ARBA00029594"/>
    </source>
</evidence>
<dbReference type="SMART" id="SM00155">
    <property type="entry name" value="PLDc"/>
    <property type="match status" value="2"/>
</dbReference>
<reference evidence="7 8" key="1">
    <citation type="submission" date="2018-08" db="EMBL/GenBank/DDBJ databases">
        <title>Sphingobium sp. EO9.</title>
        <authorList>
            <person name="Park Y."/>
            <person name="Kim K.H."/>
            <person name="Jeon C.O."/>
        </authorList>
    </citation>
    <scope>NUCLEOTIDE SEQUENCE [LARGE SCALE GENOMIC DNA]</scope>
    <source>
        <strain evidence="7 8">EO9</strain>
    </source>
</reference>
<comment type="subcellular location">
    <subcellularLocation>
        <location evidence="2">Secreted</location>
    </subcellularLocation>
</comment>
<dbReference type="Proteomes" id="UP000283469">
    <property type="component" value="Unassembled WGS sequence"/>
</dbReference>
<dbReference type="GO" id="GO:0032049">
    <property type="term" value="P:cardiolipin biosynthetic process"/>
    <property type="evidence" value="ECO:0007669"/>
    <property type="project" value="UniProtKB-ARBA"/>
</dbReference>
<proteinExistence type="predicted"/>
<dbReference type="GO" id="GO:0030572">
    <property type="term" value="F:phosphatidyltransferase activity"/>
    <property type="evidence" value="ECO:0007669"/>
    <property type="project" value="UniProtKB-ARBA"/>
</dbReference>
<name>A0A418YSP6_9SPHN</name>
<gene>
    <name evidence="7" type="ORF">D0Z70_10705</name>
</gene>
<keyword evidence="4" id="KW-0964">Secreted</keyword>
<evidence type="ECO:0000313" key="7">
    <source>
        <dbReference type="EMBL" id="RJG54837.1"/>
    </source>
</evidence>
<comment type="function">
    <text evidence="1">Could be a virulence factor.</text>
</comment>
<dbReference type="CDD" id="cd09110">
    <property type="entry name" value="PLDc_CLS_1"/>
    <property type="match status" value="1"/>
</dbReference>
<comment type="caution">
    <text evidence="7">The sequence shown here is derived from an EMBL/GenBank/DDBJ whole genome shotgun (WGS) entry which is preliminary data.</text>
</comment>
<dbReference type="PROSITE" id="PS50035">
    <property type="entry name" value="PLD"/>
    <property type="match status" value="2"/>
</dbReference>
<dbReference type="PANTHER" id="PTHR21248:SF12">
    <property type="entry name" value="CARDIOLIPIN SYNTHASE C"/>
    <property type="match status" value="1"/>
</dbReference>
<dbReference type="Pfam" id="PF13091">
    <property type="entry name" value="PLDc_2"/>
    <property type="match status" value="2"/>
</dbReference>
<sequence>MAHPAKRRHEGAMATPVKAQAPDIAVMLDGNHLRLIDDGAALFDALVALITGARTSLKLYYYIFADDGSATKIRNALVAAQARGVAVTLMVDGFGTSRTPDAFFAPLVEAGGHFGRFGTRRSTRYLIRNHQKMAIADDARMLIGGFNVEDSYFGIPPHDSWADLGLWIEGPQVEAMSRWYGQLWRWVATRKQRFRTLRSMVRHWHPSLHHDPADPFRWLIGGPTRRLSPWAQVVKHDLEQAQRVDMVAAYFSPGRGMLKRIARATRRKGARIILPAKSDNGATIAAARLLYGPLLKRGVEIAEYQPRKLHMKLIVIDNAVFIGSANFDMRSLFVNLEVMLRVDDAGFATSVRSLIDRMAQDSRVVTLESHRATRTILTLAKQWISYLLVGVLDYTVTRRLNFRDPDAD</sequence>
<feature type="domain" description="PLD phosphodiesterase" evidence="6">
    <location>
        <begin position="125"/>
        <end position="152"/>
    </location>
</feature>
<dbReference type="OrthoDB" id="9814092at2"/>